<keyword evidence="1" id="KW-0175">Coiled coil</keyword>
<reference evidence="3" key="2">
    <citation type="journal article" date="2016" name="Sci. Rep.">
        <title>Dictyocaulus viviparus genome, variome and transcriptome elucidate lungworm biology and support future intervention.</title>
        <authorList>
            <person name="McNulty S.N."/>
            <person name="Strube C."/>
            <person name="Rosa B.A."/>
            <person name="Martin J.C."/>
            <person name="Tyagi R."/>
            <person name="Choi Y.J."/>
            <person name="Wang Q."/>
            <person name="Hallsworth Pepin K."/>
            <person name="Zhang X."/>
            <person name="Ozersky P."/>
            <person name="Wilson R.K."/>
            <person name="Sternberg P.W."/>
            <person name="Gasser R.B."/>
            <person name="Mitreva M."/>
        </authorList>
    </citation>
    <scope>NUCLEOTIDE SEQUENCE [LARGE SCALE GENOMIC DNA]</scope>
    <source>
        <strain evidence="3">HannoverDv2000</strain>
    </source>
</reference>
<evidence type="ECO:0000313" key="2">
    <source>
        <dbReference type="EMBL" id="KJH53001.1"/>
    </source>
</evidence>
<dbReference type="SUPFAM" id="SSF46966">
    <property type="entry name" value="Spectrin repeat"/>
    <property type="match status" value="3"/>
</dbReference>
<reference evidence="2 3" key="1">
    <citation type="submission" date="2013-11" db="EMBL/GenBank/DDBJ databases">
        <title>Draft genome of the bovine lungworm Dictyocaulus viviparus.</title>
        <authorList>
            <person name="Mitreva M."/>
        </authorList>
    </citation>
    <scope>NUCLEOTIDE SEQUENCE [LARGE SCALE GENOMIC DNA]</scope>
    <source>
        <strain evidence="2 3">HannoverDv2000</strain>
    </source>
</reference>
<evidence type="ECO:0000256" key="1">
    <source>
        <dbReference type="SAM" id="Coils"/>
    </source>
</evidence>
<feature type="coiled-coil region" evidence="1">
    <location>
        <begin position="47"/>
        <end position="107"/>
    </location>
</feature>
<dbReference type="Proteomes" id="UP000053766">
    <property type="component" value="Unassembled WGS sequence"/>
</dbReference>
<proteinExistence type="predicted"/>
<gene>
    <name evidence="2" type="ORF">DICVIV_00870</name>
</gene>
<keyword evidence="3" id="KW-1185">Reference proteome</keyword>
<evidence type="ECO:0000313" key="3">
    <source>
        <dbReference type="Proteomes" id="UP000053766"/>
    </source>
</evidence>
<accession>A0A0D8YEE2</accession>
<dbReference type="OrthoDB" id="5851853at2759"/>
<dbReference type="AlphaFoldDB" id="A0A0D8YEE2"/>
<feature type="coiled-coil region" evidence="1">
    <location>
        <begin position="311"/>
        <end position="338"/>
    </location>
</feature>
<evidence type="ECO:0008006" key="4">
    <source>
        <dbReference type="Google" id="ProtNLM"/>
    </source>
</evidence>
<dbReference type="STRING" id="29172.A0A0D8YEE2"/>
<protein>
    <recommendedName>
        <fullName evidence="4">Spectrin repeat-containing domain protein</fullName>
    </recommendedName>
</protein>
<sequence length="565" mass="66037">MKIEQDIDSLHECASICNLGVNIDEIRSIFRRVNDDFLDLQRQCCELVQFQNKVGNLNKELNEHSRKVDDWLCDVERNFTDIDNARVLVMEEKLKALEKLKKQTIDEYTFIDQLNLASKRLLDAFYGYNLHPDIYSWYEDESAKRIKRYEDLLTRIQHVYNNLTTQKAVNEGFRDAVLDLLAWLECFENRMQIDRDIPLEEDALKKLKCDEQILHMELDSRVALIAKLEHDLQQLCCDEKSVWIDSIQKDLTEASFRVGRNNIQLKGFRDNVNDALHGVVNVNNIGAFIYRSCDAVLANLRTMSIYDTLRLNEIPHELEILEQQLEEIKKTRSEIKRIPNIESVETKLCNVRREYDEKQITQSEISLLACEFESIKQKICDFLNQFDSEIATLPPMSIDHQVLISQREHQLSLLDKHSSALTIMDEFEAVMVRIGDVRNYTIDNKAAYRRIIDDAMARYNAQAKLLKSRADKINRTDKQLYDFESAEDEADYDIPTTTDAVLSQLDMLERLSKAKRLQQRRLDDARLRGRELAAEALLPEEAEKLFSRLRSLSDQWEELSDQIEG</sequence>
<name>A0A0D8YEE2_DICVI</name>
<organism evidence="2 3">
    <name type="scientific">Dictyocaulus viviparus</name>
    <name type="common">Bovine lungworm</name>
    <dbReference type="NCBI Taxonomy" id="29172"/>
    <lineage>
        <taxon>Eukaryota</taxon>
        <taxon>Metazoa</taxon>
        <taxon>Ecdysozoa</taxon>
        <taxon>Nematoda</taxon>
        <taxon>Chromadorea</taxon>
        <taxon>Rhabditida</taxon>
        <taxon>Rhabditina</taxon>
        <taxon>Rhabditomorpha</taxon>
        <taxon>Strongyloidea</taxon>
        <taxon>Metastrongylidae</taxon>
        <taxon>Dictyocaulus</taxon>
    </lineage>
</organism>
<dbReference type="EMBL" id="KN716157">
    <property type="protein sequence ID" value="KJH53001.1"/>
    <property type="molecule type" value="Genomic_DNA"/>
</dbReference>